<dbReference type="HOGENOM" id="CLU_1334529_0_0_1"/>
<evidence type="ECO:0000313" key="3">
    <source>
        <dbReference type="Proteomes" id="UP000008144"/>
    </source>
</evidence>
<dbReference type="Pfam" id="PF00394">
    <property type="entry name" value="Cu-oxidase"/>
    <property type="match status" value="1"/>
</dbReference>
<sequence length="206" mass="23044">MFHVQGGMSGLLIVEDPDNENTTALIRSVSCPFNCEHDIKLLFQPTLQYVDLDGLGFGSLQKSIGDPDVFRHLTVVNATTNKTLEDWLKVEENEVDYYTTNGLLQPVMNFSAGQTKRFRMVNAGGLTTLEMTIVDNNGVNACDFYEIAIDGVYLNKPRMPRFKKTLLVPAARVDWLVVCNKPGNYKLVSQPSPGDQISMGNFNRYN</sequence>
<dbReference type="SUPFAM" id="SSF49503">
    <property type="entry name" value="Cupredoxins"/>
    <property type="match status" value="1"/>
</dbReference>
<reference evidence="3" key="1">
    <citation type="journal article" date="2002" name="Science">
        <title>The draft genome of Ciona intestinalis: insights into chordate and vertebrate origins.</title>
        <authorList>
            <person name="Dehal P."/>
            <person name="Satou Y."/>
            <person name="Campbell R.K."/>
            <person name="Chapman J."/>
            <person name="Degnan B."/>
            <person name="De Tomaso A."/>
            <person name="Davidson B."/>
            <person name="Di Gregorio A."/>
            <person name="Gelpke M."/>
            <person name="Goodstein D.M."/>
            <person name="Harafuji N."/>
            <person name="Hastings K.E."/>
            <person name="Ho I."/>
            <person name="Hotta K."/>
            <person name="Huang W."/>
            <person name="Kawashima T."/>
            <person name="Lemaire P."/>
            <person name="Martinez D."/>
            <person name="Meinertzhagen I.A."/>
            <person name="Necula S."/>
            <person name="Nonaka M."/>
            <person name="Putnam N."/>
            <person name="Rash S."/>
            <person name="Saiga H."/>
            <person name="Satake M."/>
            <person name="Terry A."/>
            <person name="Yamada L."/>
            <person name="Wang H.G."/>
            <person name="Awazu S."/>
            <person name="Azumi K."/>
            <person name="Boore J."/>
            <person name="Branno M."/>
            <person name="Chin-Bow S."/>
            <person name="DeSantis R."/>
            <person name="Doyle S."/>
            <person name="Francino P."/>
            <person name="Keys D.N."/>
            <person name="Haga S."/>
            <person name="Hayashi H."/>
            <person name="Hino K."/>
            <person name="Imai K.S."/>
            <person name="Inaba K."/>
            <person name="Kano S."/>
            <person name="Kobayashi K."/>
            <person name="Kobayashi M."/>
            <person name="Lee B.I."/>
            <person name="Makabe K.W."/>
            <person name="Manohar C."/>
            <person name="Matassi G."/>
            <person name="Medina M."/>
            <person name="Mochizuki Y."/>
            <person name="Mount S."/>
            <person name="Morishita T."/>
            <person name="Miura S."/>
            <person name="Nakayama A."/>
            <person name="Nishizaka S."/>
            <person name="Nomoto H."/>
            <person name="Ohta F."/>
            <person name="Oishi K."/>
            <person name="Rigoutsos I."/>
            <person name="Sano M."/>
            <person name="Sasaki A."/>
            <person name="Sasakura Y."/>
            <person name="Shoguchi E."/>
            <person name="Shin-i T."/>
            <person name="Spagnuolo A."/>
            <person name="Stainier D."/>
            <person name="Suzuki M.M."/>
            <person name="Tassy O."/>
            <person name="Takatori N."/>
            <person name="Tokuoka M."/>
            <person name="Yagi K."/>
            <person name="Yoshizaki F."/>
            <person name="Wada S."/>
            <person name="Zhang C."/>
            <person name="Hyatt P.D."/>
            <person name="Larimer F."/>
            <person name="Detter C."/>
            <person name="Doggett N."/>
            <person name="Glavina T."/>
            <person name="Hawkins T."/>
            <person name="Richardson P."/>
            <person name="Lucas S."/>
            <person name="Kohara Y."/>
            <person name="Levine M."/>
            <person name="Satoh N."/>
            <person name="Rokhsar D.S."/>
        </authorList>
    </citation>
    <scope>NUCLEOTIDE SEQUENCE [LARGE SCALE GENOMIC DNA]</scope>
</reference>
<keyword evidence="3" id="KW-1185">Reference proteome</keyword>
<dbReference type="InterPro" id="IPR008972">
    <property type="entry name" value="Cupredoxin"/>
</dbReference>
<reference evidence="2" key="4">
    <citation type="submission" date="2025-09" db="UniProtKB">
        <authorList>
            <consortium name="Ensembl"/>
        </authorList>
    </citation>
    <scope>IDENTIFICATION</scope>
</reference>
<dbReference type="Ensembl" id="ENSCINT00000006845.3">
    <property type="protein sequence ID" value="ENSCINP00000006845.3"/>
    <property type="gene ID" value="ENSCING00000003336.3"/>
</dbReference>
<proteinExistence type="predicted"/>
<organism evidence="2 3">
    <name type="scientific">Ciona intestinalis</name>
    <name type="common">Transparent sea squirt</name>
    <name type="synonym">Ascidia intestinalis</name>
    <dbReference type="NCBI Taxonomy" id="7719"/>
    <lineage>
        <taxon>Eukaryota</taxon>
        <taxon>Metazoa</taxon>
        <taxon>Chordata</taxon>
        <taxon>Tunicata</taxon>
        <taxon>Ascidiacea</taxon>
        <taxon>Phlebobranchia</taxon>
        <taxon>Cionidae</taxon>
        <taxon>Ciona</taxon>
    </lineage>
</organism>
<evidence type="ECO:0000259" key="1">
    <source>
        <dbReference type="Pfam" id="PF00394"/>
    </source>
</evidence>
<name>F6S256_CIOIN</name>
<evidence type="ECO:0000313" key="2">
    <source>
        <dbReference type="Ensembl" id="ENSCINP00000006845.3"/>
    </source>
</evidence>
<dbReference type="OMA" id="TLEMTIV"/>
<accession>F6S256</accession>
<dbReference type="InParanoid" id="F6S256"/>
<dbReference type="Proteomes" id="UP000008144">
    <property type="component" value="Chromosome 8"/>
</dbReference>
<dbReference type="GeneTree" id="ENSGT00440000034776"/>
<dbReference type="AlphaFoldDB" id="F6S256"/>
<dbReference type="EMBL" id="EAAA01002654">
    <property type="status" value="NOT_ANNOTATED_CDS"/>
    <property type="molecule type" value="Genomic_DNA"/>
</dbReference>
<feature type="domain" description="Plastocyanin-like" evidence="1">
    <location>
        <begin position="85"/>
        <end position="190"/>
    </location>
</feature>
<dbReference type="Gene3D" id="2.60.40.420">
    <property type="entry name" value="Cupredoxins - blue copper proteins"/>
    <property type="match status" value="1"/>
</dbReference>
<dbReference type="InterPro" id="IPR001117">
    <property type="entry name" value="Cu-oxidase_2nd"/>
</dbReference>
<reference evidence="2" key="3">
    <citation type="submission" date="2025-08" db="UniProtKB">
        <authorList>
            <consortium name="Ensembl"/>
        </authorList>
    </citation>
    <scope>IDENTIFICATION</scope>
</reference>
<reference evidence="2" key="2">
    <citation type="journal article" date="2008" name="Genome Biol.">
        <title>Improved genome assembly and evidence-based global gene model set for the chordate Ciona intestinalis: new insight into intron and operon populations.</title>
        <authorList>
            <person name="Satou Y."/>
            <person name="Mineta K."/>
            <person name="Ogasawara M."/>
            <person name="Sasakura Y."/>
            <person name="Shoguchi E."/>
            <person name="Ueno K."/>
            <person name="Yamada L."/>
            <person name="Matsumoto J."/>
            <person name="Wasserscheid J."/>
            <person name="Dewar K."/>
            <person name="Wiley G.B."/>
            <person name="Macmil S.L."/>
            <person name="Roe B.A."/>
            <person name="Zeller R.W."/>
            <person name="Hastings K.E."/>
            <person name="Lemaire P."/>
            <person name="Lindquist E."/>
            <person name="Endo T."/>
            <person name="Hotta K."/>
            <person name="Inaba K."/>
        </authorList>
    </citation>
    <scope>NUCLEOTIDE SEQUENCE [LARGE SCALE GENOMIC DNA]</scope>
    <source>
        <strain evidence="2">wild type</strain>
    </source>
</reference>
<dbReference type="STRING" id="7719.ENSCINP00000006845"/>
<protein>
    <recommendedName>
        <fullName evidence="1">Plastocyanin-like domain-containing protein</fullName>
    </recommendedName>
</protein>